<dbReference type="RefSeq" id="WP_344727770.1">
    <property type="nucleotide sequence ID" value="NZ_BAAAUS010000046.1"/>
</dbReference>
<gene>
    <name evidence="2" type="ORF">ACFSJD_37185</name>
</gene>
<dbReference type="Pfam" id="PF00583">
    <property type="entry name" value="Acetyltransf_1"/>
    <property type="match status" value="1"/>
</dbReference>
<dbReference type="GO" id="GO:0016746">
    <property type="term" value="F:acyltransferase activity"/>
    <property type="evidence" value="ECO:0007669"/>
    <property type="project" value="UniProtKB-KW"/>
</dbReference>
<dbReference type="SUPFAM" id="SSF55729">
    <property type="entry name" value="Acyl-CoA N-acyltransferases (Nat)"/>
    <property type="match status" value="1"/>
</dbReference>
<organism evidence="2 3">
    <name type="scientific">Pseudonocardia yunnanensis</name>
    <dbReference type="NCBI Taxonomy" id="58107"/>
    <lineage>
        <taxon>Bacteria</taxon>
        <taxon>Bacillati</taxon>
        <taxon>Actinomycetota</taxon>
        <taxon>Actinomycetes</taxon>
        <taxon>Pseudonocardiales</taxon>
        <taxon>Pseudonocardiaceae</taxon>
        <taxon>Pseudonocardia</taxon>
    </lineage>
</organism>
<protein>
    <submittedName>
        <fullName evidence="2">GNAT family N-acetyltransferase</fullName>
        <ecNumber evidence="2">2.3.-.-</ecNumber>
    </submittedName>
</protein>
<dbReference type="InterPro" id="IPR016181">
    <property type="entry name" value="Acyl_CoA_acyltransferase"/>
</dbReference>
<dbReference type="Proteomes" id="UP001597114">
    <property type="component" value="Unassembled WGS sequence"/>
</dbReference>
<name>A0ABW4F9V3_9PSEU</name>
<sequence length="165" mass="17986">MIADSEVETEIVVRKARDRDGESVGRFLVGLSSANRYQRFLSSGISYVSPALIREMVTVTPSQLALLALDGDTVVGHVMAVRSGERAVDLGIVVAEAYQHRGIGRRLVRELADTIAAFGVTEVRCDVLSENYFVLGWLRRSLSDIRCERSGETTTVHGSLPVHAG</sequence>
<dbReference type="EMBL" id="JBHUCO010000058">
    <property type="protein sequence ID" value="MFD1523169.1"/>
    <property type="molecule type" value="Genomic_DNA"/>
</dbReference>
<comment type="caution">
    <text evidence="2">The sequence shown here is derived from an EMBL/GenBank/DDBJ whole genome shotgun (WGS) entry which is preliminary data.</text>
</comment>
<dbReference type="EC" id="2.3.-.-" evidence="2"/>
<evidence type="ECO:0000313" key="2">
    <source>
        <dbReference type="EMBL" id="MFD1523169.1"/>
    </source>
</evidence>
<dbReference type="PROSITE" id="PS51186">
    <property type="entry name" value="GNAT"/>
    <property type="match status" value="1"/>
</dbReference>
<dbReference type="CDD" id="cd04301">
    <property type="entry name" value="NAT_SF"/>
    <property type="match status" value="1"/>
</dbReference>
<dbReference type="Gene3D" id="3.40.630.30">
    <property type="match status" value="1"/>
</dbReference>
<dbReference type="InterPro" id="IPR000182">
    <property type="entry name" value="GNAT_dom"/>
</dbReference>
<evidence type="ECO:0000313" key="3">
    <source>
        <dbReference type="Proteomes" id="UP001597114"/>
    </source>
</evidence>
<keyword evidence="2" id="KW-0808">Transferase</keyword>
<feature type="domain" description="N-acetyltransferase" evidence="1">
    <location>
        <begin position="11"/>
        <end position="165"/>
    </location>
</feature>
<reference evidence="3" key="1">
    <citation type="journal article" date="2019" name="Int. J. Syst. Evol. Microbiol.">
        <title>The Global Catalogue of Microorganisms (GCM) 10K type strain sequencing project: providing services to taxonomists for standard genome sequencing and annotation.</title>
        <authorList>
            <consortium name="The Broad Institute Genomics Platform"/>
            <consortium name="The Broad Institute Genome Sequencing Center for Infectious Disease"/>
            <person name="Wu L."/>
            <person name="Ma J."/>
        </authorList>
    </citation>
    <scope>NUCLEOTIDE SEQUENCE [LARGE SCALE GENOMIC DNA]</scope>
    <source>
        <strain evidence="3">CCM 7043</strain>
    </source>
</reference>
<accession>A0ABW4F9V3</accession>
<proteinExistence type="predicted"/>
<keyword evidence="3" id="KW-1185">Reference proteome</keyword>
<evidence type="ECO:0000259" key="1">
    <source>
        <dbReference type="PROSITE" id="PS51186"/>
    </source>
</evidence>
<keyword evidence="2" id="KW-0012">Acyltransferase</keyword>